<accession>A0A9D2DUD2</accession>
<feature type="region of interest" description="Disordered" evidence="1">
    <location>
        <begin position="27"/>
        <end position="76"/>
    </location>
</feature>
<evidence type="ECO:0000313" key="3">
    <source>
        <dbReference type="EMBL" id="HIZ23541.1"/>
    </source>
</evidence>
<dbReference type="Gene3D" id="3.80.10.10">
    <property type="entry name" value="Ribonuclease Inhibitor"/>
    <property type="match status" value="8"/>
</dbReference>
<dbReference type="InterPro" id="IPR053139">
    <property type="entry name" value="Surface_bspA-like"/>
</dbReference>
<evidence type="ECO:0000313" key="4">
    <source>
        <dbReference type="Proteomes" id="UP000824041"/>
    </source>
</evidence>
<dbReference type="PANTHER" id="PTHR45661:SF3">
    <property type="entry name" value="IG-LIKE DOMAIN-CONTAINING PROTEIN"/>
    <property type="match status" value="1"/>
</dbReference>
<dbReference type="InterPro" id="IPR026906">
    <property type="entry name" value="LRR_5"/>
</dbReference>
<proteinExistence type="predicted"/>
<dbReference type="Pfam" id="PF13306">
    <property type="entry name" value="LRR_5"/>
    <property type="match status" value="5"/>
</dbReference>
<reference evidence="3" key="1">
    <citation type="journal article" date="2021" name="PeerJ">
        <title>Extensive microbial diversity within the chicken gut microbiome revealed by metagenomics and culture.</title>
        <authorList>
            <person name="Gilroy R."/>
            <person name="Ravi A."/>
            <person name="Getino M."/>
            <person name="Pursley I."/>
            <person name="Horton D.L."/>
            <person name="Alikhan N.F."/>
            <person name="Baker D."/>
            <person name="Gharbi K."/>
            <person name="Hall N."/>
            <person name="Watson M."/>
            <person name="Adriaenssens E.M."/>
            <person name="Foster-Nyarko E."/>
            <person name="Jarju S."/>
            <person name="Secka A."/>
            <person name="Antonio M."/>
            <person name="Oren A."/>
            <person name="Chaudhuri R.R."/>
            <person name="La Ragione R."/>
            <person name="Hildebrand F."/>
            <person name="Pallen M.J."/>
        </authorList>
    </citation>
    <scope>NUCLEOTIDE SEQUENCE</scope>
    <source>
        <strain evidence="3">14324</strain>
    </source>
</reference>
<protein>
    <submittedName>
        <fullName evidence="3">Leucine-rich repeat domain-containing protein</fullName>
    </submittedName>
</protein>
<sequence>MKRKRILIWLLTGILILPMPAGVSAAEFSDGAEEENQENTGADDLFTSGSDNETEPFQSETELPFNASDDAPSEEDEVEKYYSINCLRYTYQEETNTFYLGENTYAGYPDSRELIVQEEILGRKVTEIKEEAFKEYYQLEKLYIPDSVTVIGENLFHENASVTICGAAGSAAEQYAKNHQISFEEEGEQSRFFNHNGVVYLYDEGSDSYSITGYDETISPELTIPEEINGKSVKRMEAQAFAYCGRLKKITLPGTIDEIDSSAFYMAGALEEVVIGEGTQKIGSNAFYQCTSLKNVILPDSVAEIGDRCFEGCQALENVRLSAGLKIIENYAFADCHMTQTLVLPEGVTNIYSYAFNNFQGEKIVLPDSLVSVAGRVFLGAKLQELIIPDSVTGWGTNVFENADIASLTLGNGMRSVRKQTFKDLKNPKNLVLPDSVVEIGNQAFMDTQLERVFIPSGVTKIHRMAFEGSNDLTLIVEKGSYGETFARANAISYEIGTMDSSVKPDPDEENVLLGGVHYVYQKEKDSYIVKGYGQKVPAELTIRSSVNKKPVISIANNAFSQCKAIEKVNISGSIKQIGKKAFYQCENLTEVRMKPGVQTLGESVFEECWKLRQVELPDTITSIGRAGFCGCHLESLKLPDKLKVLEEDLFLSASVEKKLTIPSRVTRIKTGAFHSFSTGTLIIPDSVTEIEWRTFDYCSINTVLLGSGVRSIRSGTFERSSLREVILSEGVQEIGKHAFNLTTARRINLPKSIKRIHDEAFSGSISLTLYVIPGSYGQSYARSWGIPYDTGDITQAAVVKDGMEYQYQTESDSYILTYADRDLEGNIIVPDRINGKKVTGIGAEAFEMCTRIDSVKLPETVTVIGEAAFSCCTVGEINIPSGITMIPERAFEETQIRSITLPEGLTAIGEGAFTRGCLQEVFLPESLKTIGAWAFANNDQLKSIQLPEGIREIPEKCFGGCDLLDDISIPNELERIGEGAFAGTKISALKLPETLGFIGRSAFENCNELKEITIPGGVKTVFWSTLGNCGSLEKVVFQEGVEVLEDVFTDSTEIKEVYIPDSVYNIELWISSENCTIYGNTGSKAEAYCKRFDIPFVSTGIALLEEPQVICEVRQGNTVAAELVKRCDNADLYEFVISDRDDFPESGEYLYMSRNPYNLEEEFTALDKGTYYVFARSVRRLEEGEEEYSSWNGPAEADVSVQAPEKPEILNAEVKDFSVEVTLKSAEGAKGYGIALAGHARTDRVQATKEPADIYKVTKNNKSTTYTFKNLEPGLYYVFARTYTKDADGRNVYSGWSFTENYLKVGNNVLA</sequence>
<dbReference type="PANTHER" id="PTHR45661">
    <property type="entry name" value="SURFACE ANTIGEN"/>
    <property type="match status" value="1"/>
</dbReference>
<dbReference type="EMBL" id="DXBU01000161">
    <property type="protein sequence ID" value="HIZ23541.1"/>
    <property type="molecule type" value="Genomic_DNA"/>
</dbReference>
<feature type="signal peptide" evidence="2">
    <location>
        <begin position="1"/>
        <end position="25"/>
    </location>
</feature>
<evidence type="ECO:0000256" key="2">
    <source>
        <dbReference type="SAM" id="SignalP"/>
    </source>
</evidence>
<gene>
    <name evidence="3" type="ORF">IAA21_12230</name>
</gene>
<feature type="chain" id="PRO_5038714341" evidence="2">
    <location>
        <begin position="26"/>
        <end position="1312"/>
    </location>
</feature>
<reference evidence="3" key="2">
    <citation type="submission" date="2021-04" db="EMBL/GenBank/DDBJ databases">
        <authorList>
            <person name="Gilroy R."/>
        </authorList>
    </citation>
    <scope>NUCLEOTIDE SEQUENCE</scope>
    <source>
        <strain evidence="3">14324</strain>
    </source>
</reference>
<organism evidence="3 4">
    <name type="scientific">Candidatus Blautia faecigallinarum</name>
    <dbReference type="NCBI Taxonomy" id="2838488"/>
    <lineage>
        <taxon>Bacteria</taxon>
        <taxon>Bacillati</taxon>
        <taxon>Bacillota</taxon>
        <taxon>Clostridia</taxon>
        <taxon>Lachnospirales</taxon>
        <taxon>Lachnospiraceae</taxon>
        <taxon>Blautia</taxon>
    </lineage>
</organism>
<dbReference type="SUPFAM" id="SSF52058">
    <property type="entry name" value="L domain-like"/>
    <property type="match status" value="2"/>
</dbReference>
<dbReference type="Proteomes" id="UP000824041">
    <property type="component" value="Unassembled WGS sequence"/>
</dbReference>
<dbReference type="InterPro" id="IPR032675">
    <property type="entry name" value="LRR_dom_sf"/>
</dbReference>
<name>A0A9D2DUD2_9FIRM</name>
<comment type="caution">
    <text evidence="3">The sequence shown here is derived from an EMBL/GenBank/DDBJ whole genome shotgun (WGS) entry which is preliminary data.</text>
</comment>
<feature type="compositionally biased region" description="Polar residues" evidence="1">
    <location>
        <begin position="47"/>
        <end position="61"/>
    </location>
</feature>
<keyword evidence="2" id="KW-0732">Signal</keyword>
<evidence type="ECO:0000256" key="1">
    <source>
        <dbReference type="SAM" id="MobiDB-lite"/>
    </source>
</evidence>